<reference evidence="2" key="1">
    <citation type="submission" date="2018-01" db="EMBL/GenBank/DDBJ databases">
        <authorList>
            <person name="Clerissi C."/>
        </authorList>
    </citation>
    <scope>NUCLEOTIDE SEQUENCE</scope>
    <source>
        <strain evidence="2">Cupriavidus taiwanensis STM 3521</strain>
    </source>
</reference>
<accession>A0A375BZX3</accession>
<evidence type="ECO:0000313" key="2">
    <source>
        <dbReference type="EMBL" id="SOY60030.1"/>
    </source>
</evidence>
<dbReference type="EMBL" id="OFSP01000032">
    <property type="protein sequence ID" value="SOY60030.1"/>
    <property type="molecule type" value="Genomic_DNA"/>
</dbReference>
<organism evidence="2">
    <name type="scientific">Cupriavidus taiwanensis</name>
    <dbReference type="NCBI Taxonomy" id="164546"/>
    <lineage>
        <taxon>Bacteria</taxon>
        <taxon>Pseudomonadati</taxon>
        <taxon>Pseudomonadota</taxon>
        <taxon>Betaproteobacteria</taxon>
        <taxon>Burkholderiales</taxon>
        <taxon>Burkholderiaceae</taxon>
        <taxon>Cupriavidus</taxon>
    </lineage>
</organism>
<sequence>MRCHPPATRKRPPGAAFDHLIKACGQLHQFIDAFRASLSGLTRTPAPATSPQALSHRVLRPLARSSQ</sequence>
<proteinExistence type="predicted"/>
<evidence type="ECO:0000256" key="1">
    <source>
        <dbReference type="SAM" id="MobiDB-lite"/>
    </source>
</evidence>
<comment type="caution">
    <text evidence="2">The sequence shown here is derived from an EMBL/GenBank/DDBJ whole genome shotgun (WGS) entry which is preliminary data.</text>
</comment>
<dbReference type="Proteomes" id="UP000256297">
    <property type="component" value="Chromosome CBM2589_a"/>
</dbReference>
<name>A0A375BZX3_9BURK</name>
<dbReference type="AlphaFoldDB" id="A0A375BZX3"/>
<gene>
    <name evidence="2" type="ORF">CBM2589_A20001</name>
</gene>
<feature type="region of interest" description="Disordered" evidence="1">
    <location>
        <begin position="41"/>
        <end position="67"/>
    </location>
</feature>
<protein>
    <submittedName>
        <fullName evidence="2">Uncharacterized protein</fullName>
    </submittedName>
</protein>
<feature type="compositionally biased region" description="Polar residues" evidence="1">
    <location>
        <begin position="41"/>
        <end position="53"/>
    </location>
</feature>